<dbReference type="CDD" id="cd00156">
    <property type="entry name" value="REC"/>
    <property type="match status" value="1"/>
</dbReference>
<proteinExistence type="predicted"/>
<dbReference type="PROSITE" id="PS50110">
    <property type="entry name" value="RESPONSE_REGULATORY"/>
    <property type="match status" value="1"/>
</dbReference>
<evidence type="ECO:0000256" key="3">
    <source>
        <dbReference type="PROSITE-ProRule" id="PRU00169"/>
    </source>
</evidence>
<evidence type="ECO:0000256" key="1">
    <source>
        <dbReference type="ARBA" id="ARBA00022553"/>
    </source>
</evidence>
<dbReference type="InterPro" id="IPR011006">
    <property type="entry name" value="CheY-like_superfamily"/>
</dbReference>
<evidence type="ECO:0000256" key="2">
    <source>
        <dbReference type="PROSITE-ProRule" id="PRU00110"/>
    </source>
</evidence>
<dbReference type="PROSITE" id="PS50894">
    <property type="entry name" value="HPT"/>
    <property type="match status" value="1"/>
</dbReference>
<dbReference type="PANTHER" id="PTHR44591">
    <property type="entry name" value="STRESS RESPONSE REGULATOR PROTEIN 1"/>
    <property type="match status" value="1"/>
</dbReference>
<name>A0A937G157_9BACT</name>
<dbReference type="EMBL" id="JAEUGD010000067">
    <property type="protein sequence ID" value="MBL6449759.1"/>
    <property type="molecule type" value="Genomic_DNA"/>
</dbReference>
<evidence type="ECO:0000259" key="5">
    <source>
        <dbReference type="PROSITE" id="PS50894"/>
    </source>
</evidence>
<evidence type="ECO:0000313" key="6">
    <source>
        <dbReference type="EMBL" id="MBL6449759.1"/>
    </source>
</evidence>
<dbReference type="SMART" id="SM00448">
    <property type="entry name" value="REC"/>
    <property type="match status" value="1"/>
</dbReference>
<feature type="domain" description="HPt" evidence="5">
    <location>
        <begin position="131"/>
        <end position="221"/>
    </location>
</feature>
<dbReference type="AlphaFoldDB" id="A0A937G157"/>
<dbReference type="InterPro" id="IPR008207">
    <property type="entry name" value="Sig_transdc_His_kin_Hpt_dom"/>
</dbReference>
<dbReference type="InterPro" id="IPR036641">
    <property type="entry name" value="HPT_dom_sf"/>
</dbReference>
<dbReference type="GO" id="GO:0000160">
    <property type="term" value="P:phosphorelay signal transduction system"/>
    <property type="evidence" value="ECO:0007669"/>
    <property type="project" value="InterPro"/>
</dbReference>
<dbReference type="PANTHER" id="PTHR44591:SF3">
    <property type="entry name" value="RESPONSE REGULATORY DOMAIN-CONTAINING PROTEIN"/>
    <property type="match status" value="1"/>
</dbReference>
<dbReference type="Gene3D" id="1.20.120.160">
    <property type="entry name" value="HPT domain"/>
    <property type="match status" value="1"/>
</dbReference>
<comment type="caution">
    <text evidence="6">The sequence shown here is derived from an EMBL/GenBank/DDBJ whole genome shotgun (WGS) entry which is preliminary data.</text>
</comment>
<dbReference type="Gene3D" id="3.40.50.2300">
    <property type="match status" value="1"/>
</dbReference>
<gene>
    <name evidence="6" type="ORF">JMN32_25840</name>
</gene>
<reference evidence="6" key="1">
    <citation type="submission" date="2021-01" db="EMBL/GenBank/DDBJ databases">
        <title>Fulvivirga kasyanovii gen. nov., sp nov., a novel member of the phylum Bacteroidetes isolated from seawater in a mussel farm.</title>
        <authorList>
            <person name="Zhao L.-H."/>
            <person name="Wang Z.-J."/>
        </authorList>
    </citation>
    <scope>NUCLEOTIDE SEQUENCE</scope>
    <source>
        <strain evidence="6">29W222</strain>
    </source>
</reference>
<organism evidence="6 7">
    <name type="scientific">Fulvivirga marina</name>
    <dbReference type="NCBI Taxonomy" id="2494733"/>
    <lineage>
        <taxon>Bacteria</taxon>
        <taxon>Pseudomonadati</taxon>
        <taxon>Bacteroidota</taxon>
        <taxon>Cytophagia</taxon>
        <taxon>Cytophagales</taxon>
        <taxon>Fulvivirgaceae</taxon>
        <taxon>Fulvivirga</taxon>
    </lineage>
</organism>
<dbReference type="InterPro" id="IPR001789">
    <property type="entry name" value="Sig_transdc_resp-reg_receiver"/>
</dbReference>
<dbReference type="SUPFAM" id="SSF47226">
    <property type="entry name" value="Histidine-containing phosphotransfer domain, HPT domain"/>
    <property type="match status" value="1"/>
</dbReference>
<dbReference type="GO" id="GO:0004672">
    <property type="term" value="F:protein kinase activity"/>
    <property type="evidence" value="ECO:0007669"/>
    <property type="project" value="UniProtKB-ARBA"/>
</dbReference>
<dbReference type="SUPFAM" id="SSF52172">
    <property type="entry name" value="CheY-like"/>
    <property type="match status" value="1"/>
</dbReference>
<feature type="domain" description="Response regulatory" evidence="4">
    <location>
        <begin position="7"/>
        <end position="113"/>
    </location>
</feature>
<dbReference type="InterPro" id="IPR050595">
    <property type="entry name" value="Bact_response_regulator"/>
</dbReference>
<evidence type="ECO:0000313" key="7">
    <source>
        <dbReference type="Proteomes" id="UP000614216"/>
    </source>
</evidence>
<keyword evidence="7" id="KW-1185">Reference proteome</keyword>
<protein>
    <submittedName>
        <fullName evidence="6">Response regulator</fullName>
    </submittedName>
</protein>
<feature type="modified residue" description="4-aspartylphosphate" evidence="3">
    <location>
        <position position="56"/>
    </location>
</feature>
<sequence length="227" mass="25695">MASSKKRIIYLEDDEFTRQMVKSQFENAGFSVDAFSSFDELMKTLEQDKCDIVVTDLHVHGHDPAQLIKSIKMAHTHSLVVLSGVAVEVPGANLVIEKPLSDQGIKAVIQLLPEEEVKVNLSKVLKFACGDQGLLRRYVSTFIENYEKDLLMLKREVSNGNNKEVESLAHKMLSSVSYYDQGSLIELLQKLELYASEMSKKQILDDIQQIEHHSGKLLSGIRKQVWF</sequence>
<feature type="modified residue" description="Phosphohistidine" evidence="2">
    <location>
        <position position="170"/>
    </location>
</feature>
<dbReference type="Pfam" id="PF00072">
    <property type="entry name" value="Response_reg"/>
    <property type="match status" value="1"/>
</dbReference>
<evidence type="ECO:0000259" key="4">
    <source>
        <dbReference type="PROSITE" id="PS50110"/>
    </source>
</evidence>
<dbReference type="Proteomes" id="UP000614216">
    <property type="component" value="Unassembled WGS sequence"/>
</dbReference>
<keyword evidence="1 3" id="KW-0597">Phosphoprotein</keyword>
<accession>A0A937G157</accession>